<proteinExistence type="predicted"/>
<reference evidence="2" key="1">
    <citation type="journal article" date="2012" name="PLoS Genet.">
        <title>Comparative analysis of the genomes of two field isolates of the rice blast fungus Magnaporthe oryzae.</title>
        <authorList>
            <person name="Xue M."/>
            <person name="Yang J."/>
            <person name="Li Z."/>
            <person name="Hu S."/>
            <person name="Yao N."/>
            <person name="Dean R.A."/>
            <person name="Zhao W."/>
            <person name="Shen M."/>
            <person name="Zhang H."/>
            <person name="Li C."/>
            <person name="Liu L."/>
            <person name="Cao L."/>
            <person name="Xu X."/>
            <person name="Xing Y."/>
            <person name="Hsiang T."/>
            <person name="Zhang Z."/>
            <person name="Xu J.R."/>
            <person name="Peng Y.L."/>
        </authorList>
    </citation>
    <scope>NUCLEOTIDE SEQUENCE [LARGE SCALE GENOMIC DNA]</scope>
    <source>
        <strain evidence="2">P131</strain>
    </source>
</reference>
<name>L7IT45_PYRO1</name>
<gene>
    <name evidence="2" type="ORF">OOW_P131scaffold01619g10</name>
</gene>
<sequence>MGGHVGVEDIGAMTVAQPGFGMRARNLDWTVIDLTGISVPVMGVGSKLHGREVVHCRGLRGKADANCHRRPYLTLWCGRAGLTSRIATEAKYLINSISGTTGGELNSGVARNKRHGSANISAPSSIGHVTRSR</sequence>
<accession>L7IT45</accession>
<protein>
    <submittedName>
        <fullName evidence="2">Uncharacterized protein</fullName>
    </submittedName>
</protein>
<evidence type="ECO:0000256" key="1">
    <source>
        <dbReference type="SAM" id="MobiDB-lite"/>
    </source>
</evidence>
<evidence type="ECO:0000313" key="2">
    <source>
        <dbReference type="EMBL" id="ELQ58440.1"/>
    </source>
</evidence>
<organism>
    <name type="scientific">Pyricularia oryzae (strain P131)</name>
    <name type="common">Rice blast fungus</name>
    <name type="synonym">Magnaporthe oryzae</name>
    <dbReference type="NCBI Taxonomy" id="1143193"/>
    <lineage>
        <taxon>Eukaryota</taxon>
        <taxon>Fungi</taxon>
        <taxon>Dikarya</taxon>
        <taxon>Ascomycota</taxon>
        <taxon>Pezizomycotina</taxon>
        <taxon>Sordariomycetes</taxon>
        <taxon>Sordariomycetidae</taxon>
        <taxon>Magnaporthales</taxon>
        <taxon>Pyriculariaceae</taxon>
        <taxon>Pyricularia</taxon>
    </lineage>
</organism>
<dbReference type="EMBL" id="JH795337">
    <property type="protein sequence ID" value="ELQ58440.1"/>
    <property type="molecule type" value="Genomic_DNA"/>
</dbReference>
<dbReference type="AlphaFoldDB" id="L7IT45"/>
<feature type="region of interest" description="Disordered" evidence="1">
    <location>
        <begin position="111"/>
        <end position="133"/>
    </location>
</feature>